<evidence type="ECO:0000256" key="3">
    <source>
        <dbReference type="ARBA" id="ARBA00023163"/>
    </source>
</evidence>
<protein>
    <submittedName>
        <fullName evidence="5">Helix-turn-helix domain-containing protein</fullName>
    </submittedName>
</protein>
<accession>A0A6G9XTC5</accession>
<keyword evidence="2" id="KW-0238">DNA-binding</keyword>
<dbReference type="PANTHER" id="PTHR46796:SF12">
    <property type="entry name" value="HTH-TYPE DNA-BINDING TRANSCRIPTIONAL ACTIVATOR EUTR"/>
    <property type="match status" value="1"/>
</dbReference>
<reference evidence="5 6" key="1">
    <citation type="journal article" date="2019" name="ACS Chem. Biol.">
        <title>Identification and Mobilization of a Cryptic Antibiotic Biosynthesis Gene Locus from a Human-Pathogenic Nocardia Isolate.</title>
        <authorList>
            <person name="Herisse M."/>
            <person name="Ishida K."/>
            <person name="Porter J.L."/>
            <person name="Howden B."/>
            <person name="Hertweck C."/>
            <person name="Stinear T.P."/>
            <person name="Pidot S.J."/>
        </authorList>
    </citation>
    <scope>NUCLEOTIDE SEQUENCE [LARGE SCALE GENOMIC DNA]</scope>
    <source>
        <strain evidence="5 6">AUSMDU00024985</strain>
    </source>
</reference>
<name>A0A6G9XTC5_NOCBR</name>
<evidence type="ECO:0000259" key="4">
    <source>
        <dbReference type="PROSITE" id="PS01124"/>
    </source>
</evidence>
<dbReference type="GO" id="GO:0043565">
    <property type="term" value="F:sequence-specific DNA binding"/>
    <property type="evidence" value="ECO:0007669"/>
    <property type="project" value="InterPro"/>
</dbReference>
<dbReference type="Pfam" id="PF12833">
    <property type="entry name" value="HTH_18"/>
    <property type="match status" value="1"/>
</dbReference>
<dbReference type="EMBL" id="CP046171">
    <property type="protein sequence ID" value="QIS04155.1"/>
    <property type="molecule type" value="Genomic_DNA"/>
</dbReference>
<dbReference type="InterPro" id="IPR009057">
    <property type="entry name" value="Homeodomain-like_sf"/>
</dbReference>
<dbReference type="PANTHER" id="PTHR46796">
    <property type="entry name" value="HTH-TYPE TRANSCRIPTIONAL ACTIVATOR RHAS-RELATED"/>
    <property type="match status" value="1"/>
</dbReference>
<proteinExistence type="predicted"/>
<dbReference type="Proteomes" id="UP000501705">
    <property type="component" value="Chromosome"/>
</dbReference>
<evidence type="ECO:0000256" key="2">
    <source>
        <dbReference type="ARBA" id="ARBA00023125"/>
    </source>
</evidence>
<dbReference type="SUPFAM" id="SSF46689">
    <property type="entry name" value="Homeodomain-like"/>
    <property type="match status" value="1"/>
</dbReference>
<dbReference type="Gene3D" id="1.10.10.60">
    <property type="entry name" value="Homeodomain-like"/>
    <property type="match status" value="1"/>
</dbReference>
<sequence length="200" mass="21578">MMTKFDGRDVAAIEEFLRVVTAADYAGPPPDMDAVRLVRAVLEHQRDVAETTSALGLTDAAAQYLAACVDAVLPDVELLEPEPEVEPAAPSAAADSVRLGVAFIKANLREDVSIADIAAAGFVSVRSMQLAFQQELQTTPMGFLRRLRMREAHRELEQRVAGDGTTVSGIAVGWGFGNSGRFAVAYRRLYGQSPNTTRNN</sequence>
<evidence type="ECO:0000313" key="6">
    <source>
        <dbReference type="Proteomes" id="UP000501705"/>
    </source>
</evidence>
<feature type="domain" description="HTH araC/xylS-type" evidence="4">
    <location>
        <begin position="98"/>
        <end position="200"/>
    </location>
</feature>
<evidence type="ECO:0000313" key="5">
    <source>
        <dbReference type="EMBL" id="QIS04155.1"/>
    </source>
</evidence>
<dbReference type="AlphaFoldDB" id="A0A6G9XTC5"/>
<dbReference type="GO" id="GO:0003700">
    <property type="term" value="F:DNA-binding transcription factor activity"/>
    <property type="evidence" value="ECO:0007669"/>
    <property type="project" value="InterPro"/>
</dbReference>
<organism evidence="5 6">
    <name type="scientific">Nocardia brasiliensis</name>
    <dbReference type="NCBI Taxonomy" id="37326"/>
    <lineage>
        <taxon>Bacteria</taxon>
        <taxon>Bacillati</taxon>
        <taxon>Actinomycetota</taxon>
        <taxon>Actinomycetes</taxon>
        <taxon>Mycobacteriales</taxon>
        <taxon>Nocardiaceae</taxon>
        <taxon>Nocardia</taxon>
    </lineage>
</organism>
<dbReference type="InterPro" id="IPR050204">
    <property type="entry name" value="AraC_XylS_family_regulators"/>
</dbReference>
<dbReference type="SMART" id="SM00342">
    <property type="entry name" value="HTH_ARAC"/>
    <property type="match status" value="1"/>
</dbReference>
<keyword evidence="1" id="KW-0805">Transcription regulation</keyword>
<dbReference type="PROSITE" id="PS01124">
    <property type="entry name" value="HTH_ARAC_FAMILY_2"/>
    <property type="match status" value="1"/>
</dbReference>
<gene>
    <name evidence="5" type="ORF">F5X71_19090</name>
</gene>
<dbReference type="InterPro" id="IPR018060">
    <property type="entry name" value="HTH_AraC"/>
</dbReference>
<evidence type="ECO:0000256" key="1">
    <source>
        <dbReference type="ARBA" id="ARBA00023015"/>
    </source>
</evidence>
<keyword evidence="3" id="KW-0804">Transcription</keyword>